<dbReference type="Proteomes" id="UP000176424">
    <property type="component" value="Unassembled WGS sequence"/>
</dbReference>
<gene>
    <name evidence="2" type="ORF">A2397_03840</name>
</gene>
<dbReference type="EMBL" id="MEXR01000012">
    <property type="protein sequence ID" value="OGD10148.1"/>
    <property type="molecule type" value="Genomic_DNA"/>
</dbReference>
<dbReference type="Pfam" id="PF18895">
    <property type="entry name" value="T4SS_pilin"/>
    <property type="match status" value="1"/>
</dbReference>
<name>A0A1F4ZVM0_9BACT</name>
<proteinExistence type="predicted"/>
<protein>
    <submittedName>
        <fullName evidence="2">Uncharacterized protein</fullName>
    </submittedName>
</protein>
<keyword evidence="1" id="KW-1133">Transmembrane helix</keyword>
<dbReference type="AlphaFoldDB" id="A0A1F4ZVM0"/>
<keyword evidence="1" id="KW-0472">Membrane</keyword>
<feature type="transmembrane region" description="Helical" evidence="1">
    <location>
        <begin position="36"/>
        <end position="54"/>
    </location>
</feature>
<comment type="caution">
    <text evidence="2">The sequence shown here is derived from an EMBL/GenBank/DDBJ whole genome shotgun (WGS) entry which is preliminary data.</text>
</comment>
<evidence type="ECO:0000256" key="1">
    <source>
        <dbReference type="SAM" id="Phobius"/>
    </source>
</evidence>
<dbReference type="InterPro" id="IPR043993">
    <property type="entry name" value="T4SS_pilin"/>
</dbReference>
<feature type="transmembrane region" description="Helical" evidence="1">
    <location>
        <begin position="75"/>
        <end position="95"/>
    </location>
</feature>
<organism evidence="2 3">
    <name type="scientific">Candidatus Amesbacteria bacterium RIFOXYB1_FULL_44_23</name>
    <dbReference type="NCBI Taxonomy" id="1797263"/>
    <lineage>
        <taxon>Bacteria</taxon>
        <taxon>Candidatus Amesiibacteriota</taxon>
    </lineage>
</organism>
<accession>A0A1F4ZVM0</accession>
<dbReference type="STRING" id="1797263.A2397_03840"/>
<evidence type="ECO:0000313" key="2">
    <source>
        <dbReference type="EMBL" id="OGD10148.1"/>
    </source>
</evidence>
<evidence type="ECO:0000313" key="3">
    <source>
        <dbReference type="Proteomes" id="UP000176424"/>
    </source>
</evidence>
<reference evidence="2 3" key="1">
    <citation type="journal article" date="2016" name="Nat. Commun.">
        <title>Thousands of microbial genomes shed light on interconnected biogeochemical processes in an aquifer system.</title>
        <authorList>
            <person name="Anantharaman K."/>
            <person name="Brown C.T."/>
            <person name="Hug L.A."/>
            <person name="Sharon I."/>
            <person name="Castelle C.J."/>
            <person name="Probst A.J."/>
            <person name="Thomas B.C."/>
            <person name="Singh A."/>
            <person name="Wilkins M.J."/>
            <person name="Karaoz U."/>
            <person name="Brodie E.L."/>
            <person name="Williams K.H."/>
            <person name="Hubbard S.S."/>
            <person name="Banfield J.F."/>
        </authorList>
    </citation>
    <scope>NUCLEOTIDE SEQUENCE [LARGE SCALE GENOMIC DNA]</scope>
</reference>
<sequence>MFNLLAQIPDPINIEAVPGYLTIKGLQPQNYVRTTIRALLALGGVAAFIYLLWGGVQWIMAGGDKDAIDKARKKVVGALIGLAIVFSAYAIMYILETLFGVSIGYTLGPVGT</sequence>
<keyword evidence="1" id="KW-0812">Transmembrane</keyword>